<dbReference type="AlphaFoldDB" id="A0A7L4ZJ89"/>
<evidence type="ECO:0000313" key="1">
    <source>
        <dbReference type="EMBL" id="QHI36610.1"/>
    </source>
</evidence>
<dbReference type="Proteomes" id="UP000464657">
    <property type="component" value="Chromosome"/>
</dbReference>
<keyword evidence="2" id="KW-1185">Reference proteome</keyword>
<sequence length="77" mass="8969">MTALDKIKNRLIDQILITKNEELLSTIENLFSSTETEEKLVLDSYQLEMLMMSEKDIDEGKLISESDLEKLDAEWMD</sequence>
<name>A0A7L4ZJ89_9FLAO</name>
<dbReference type="KEGG" id="kan:IMCC3317_19730"/>
<protein>
    <recommendedName>
        <fullName evidence="3">Addiction module component</fullName>
    </recommendedName>
</protein>
<evidence type="ECO:0000313" key="2">
    <source>
        <dbReference type="Proteomes" id="UP000464657"/>
    </source>
</evidence>
<proteinExistence type="predicted"/>
<accession>A0A7L4ZJ89</accession>
<gene>
    <name evidence="1" type="ORF">IMCC3317_19730</name>
</gene>
<dbReference type="EMBL" id="CP019288">
    <property type="protein sequence ID" value="QHI36610.1"/>
    <property type="molecule type" value="Genomic_DNA"/>
</dbReference>
<reference evidence="1 2" key="1">
    <citation type="journal article" date="2013" name="Int. J. Syst. Evol. Microbiol.">
        <title>Kordia antarctica sp. nov., isolated from Antarctic seawater.</title>
        <authorList>
            <person name="Baek K."/>
            <person name="Choi A."/>
            <person name="Kang I."/>
            <person name="Lee K."/>
            <person name="Cho J.C."/>
        </authorList>
    </citation>
    <scope>NUCLEOTIDE SEQUENCE [LARGE SCALE GENOMIC DNA]</scope>
    <source>
        <strain evidence="1 2">IMCC3317</strain>
    </source>
</reference>
<evidence type="ECO:0008006" key="3">
    <source>
        <dbReference type="Google" id="ProtNLM"/>
    </source>
</evidence>
<organism evidence="1 2">
    <name type="scientific">Kordia antarctica</name>
    <dbReference type="NCBI Taxonomy" id="1218801"/>
    <lineage>
        <taxon>Bacteria</taxon>
        <taxon>Pseudomonadati</taxon>
        <taxon>Bacteroidota</taxon>
        <taxon>Flavobacteriia</taxon>
        <taxon>Flavobacteriales</taxon>
        <taxon>Flavobacteriaceae</taxon>
        <taxon>Kordia</taxon>
    </lineage>
</organism>